<comment type="caution">
    <text evidence="1">The sequence shown here is derived from an EMBL/GenBank/DDBJ whole genome shotgun (WGS) entry which is preliminary data.</text>
</comment>
<protein>
    <submittedName>
        <fullName evidence="1">Uncharacterized protein</fullName>
    </submittedName>
</protein>
<keyword evidence="2" id="KW-1185">Reference proteome</keyword>
<evidence type="ECO:0000313" key="2">
    <source>
        <dbReference type="Proteomes" id="UP001054837"/>
    </source>
</evidence>
<sequence>MGGDTRRLNLSFAPGENESTLSHGQAFIVQDIDYAFTKLFKTENDFHPEFDNERISSVDRACLPDPALSAHRPKWVTTHGKLCLLDTLDSNHRSHSNEKAFHTSPNSSTPCSISHAGRRWLPGWLLSNRTEIGSKIGLQEVEEHIPSDNCWVSFPKGPPLKFFYLFF</sequence>
<reference evidence="1 2" key="1">
    <citation type="submission" date="2021-06" db="EMBL/GenBank/DDBJ databases">
        <title>Caerostris darwini draft genome.</title>
        <authorList>
            <person name="Kono N."/>
            <person name="Arakawa K."/>
        </authorList>
    </citation>
    <scope>NUCLEOTIDE SEQUENCE [LARGE SCALE GENOMIC DNA]</scope>
</reference>
<accession>A0AAV4PPA7</accession>
<dbReference type="EMBL" id="BPLQ01003237">
    <property type="protein sequence ID" value="GIX98833.1"/>
    <property type="molecule type" value="Genomic_DNA"/>
</dbReference>
<name>A0AAV4PPA7_9ARAC</name>
<gene>
    <name evidence="1" type="ORF">CDAR_113761</name>
</gene>
<proteinExistence type="predicted"/>
<dbReference type="Proteomes" id="UP001054837">
    <property type="component" value="Unassembled WGS sequence"/>
</dbReference>
<organism evidence="1 2">
    <name type="scientific">Caerostris darwini</name>
    <dbReference type="NCBI Taxonomy" id="1538125"/>
    <lineage>
        <taxon>Eukaryota</taxon>
        <taxon>Metazoa</taxon>
        <taxon>Ecdysozoa</taxon>
        <taxon>Arthropoda</taxon>
        <taxon>Chelicerata</taxon>
        <taxon>Arachnida</taxon>
        <taxon>Araneae</taxon>
        <taxon>Araneomorphae</taxon>
        <taxon>Entelegynae</taxon>
        <taxon>Araneoidea</taxon>
        <taxon>Araneidae</taxon>
        <taxon>Caerostris</taxon>
    </lineage>
</organism>
<evidence type="ECO:0000313" key="1">
    <source>
        <dbReference type="EMBL" id="GIX98833.1"/>
    </source>
</evidence>
<dbReference type="AlphaFoldDB" id="A0AAV4PPA7"/>